<evidence type="ECO:0000313" key="2">
    <source>
        <dbReference type="Proteomes" id="UP000309128"/>
    </source>
</evidence>
<keyword evidence="2" id="KW-1185">Reference proteome</keyword>
<proteinExistence type="predicted"/>
<sequence>MITLRPGTRARFSTNFYHETWHILSDPHGALLLSRLLWGLSFQRQPDTVVVIDRRFIDPNPFDAEQGDPIALVPADLTHLSSRTARHLSRRVAVPGTMSGTVRWHTWSLDVAVNEWRTQRADGTWWRQWRPEEDIRAAEITRLGGLLNVRASSSLLRRWAVYVATMHDYVYGGMSYTELDGPKGEPCRSDGEVQTFHDYHQRVSVARISRREVLAAENTPGEPAELRPLIWSRNDRGHGTHR</sequence>
<protein>
    <submittedName>
        <fullName evidence="1">Uncharacterized protein</fullName>
    </submittedName>
</protein>
<evidence type="ECO:0000313" key="1">
    <source>
        <dbReference type="EMBL" id="TMR24290.1"/>
    </source>
</evidence>
<dbReference type="AlphaFoldDB" id="A0A5S4GDY5"/>
<reference evidence="1 2" key="1">
    <citation type="submission" date="2019-05" db="EMBL/GenBank/DDBJ databases">
        <title>Draft genome sequence of Nonomuraea turkmeniaca DSM 43926.</title>
        <authorList>
            <person name="Saricaoglu S."/>
            <person name="Isik K."/>
        </authorList>
    </citation>
    <scope>NUCLEOTIDE SEQUENCE [LARGE SCALE GENOMIC DNA]</scope>
    <source>
        <strain evidence="1 2">DSM 43926</strain>
    </source>
</reference>
<gene>
    <name evidence="1" type="ORF">ETD86_05130</name>
</gene>
<comment type="caution">
    <text evidence="1">The sequence shown here is derived from an EMBL/GenBank/DDBJ whole genome shotgun (WGS) entry which is preliminary data.</text>
</comment>
<organism evidence="1 2">
    <name type="scientific">Nonomuraea turkmeniaca</name>
    <dbReference type="NCBI Taxonomy" id="103838"/>
    <lineage>
        <taxon>Bacteria</taxon>
        <taxon>Bacillati</taxon>
        <taxon>Actinomycetota</taxon>
        <taxon>Actinomycetes</taxon>
        <taxon>Streptosporangiales</taxon>
        <taxon>Streptosporangiaceae</taxon>
        <taxon>Nonomuraea</taxon>
    </lineage>
</organism>
<dbReference type="EMBL" id="VCKY01000011">
    <property type="protein sequence ID" value="TMR24290.1"/>
    <property type="molecule type" value="Genomic_DNA"/>
</dbReference>
<accession>A0A5S4GDY5</accession>
<dbReference type="Proteomes" id="UP000309128">
    <property type="component" value="Unassembled WGS sequence"/>
</dbReference>
<name>A0A5S4GDY5_9ACTN</name>
<dbReference type="OrthoDB" id="4350139at2"/>